<keyword evidence="3 6" id="KW-0812">Transmembrane</keyword>
<dbReference type="GO" id="GO:0016405">
    <property type="term" value="F:CoA-ligase activity"/>
    <property type="evidence" value="ECO:0007669"/>
    <property type="project" value="TreeGrafter"/>
</dbReference>
<evidence type="ECO:0000256" key="4">
    <source>
        <dbReference type="ARBA" id="ARBA00022989"/>
    </source>
</evidence>
<dbReference type="Gene3D" id="1.20.1250.20">
    <property type="entry name" value="MFS general substrate transporter like domains"/>
    <property type="match status" value="1"/>
</dbReference>
<dbReference type="SMART" id="SM00563">
    <property type="entry name" value="PlsC"/>
    <property type="match status" value="1"/>
</dbReference>
<evidence type="ECO:0000259" key="7">
    <source>
        <dbReference type="PROSITE" id="PS50850"/>
    </source>
</evidence>
<dbReference type="InterPro" id="IPR045851">
    <property type="entry name" value="AMP-bd_C_sf"/>
</dbReference>
<feature type="transmembrane region" description="Helical" evidence="6">
    <location>
        <begin position="158"/>
        <end position="178"/>
    </location>
</feature>
<dbReference type="KEGG" id="fmr:Fuma_06678"/>
<dbReference type="InterPro" id="IPR036259">
    <property type="entry name" value="MFS_trans_sf"/>
</dbReference>
<feature type="transmembrane region" description="Helical" evidence="6">
    <location>
        <begin position="65"/>
        <end position="88"/>
    </location>
</feature>
<dbReference type="Gene3D" id="3.30.300.30">
    <property type="match status" value="1"/>
</dbReference>
<dbReference type="SUPFAM" id="SSF103473">
    <property type="entry name" value="MFS general substrate transporter"/>
    <property type="match status" value="1"/>
</dbReference>
<feature type="transmembrane region" description="Helical" evidence="6">
    <location>
        <begin position="193"/>
        <end position="226"/>
    </location>
</feature>
<dbReference type="AlphaFoldDB" id="A0A1P8WSI3"/>
<dbReference type="InterPro" id="IPR020845">
    <property type="entry name" value="AMP-binding_CS"/>
</dbReference>
<dbReference type="InterPro" id="IPR042099">
    <property type="entry name" value="ANL_N_sf"/>
</dbReference>
<dbReference type="CDD" id="cd06173">
    <property type="entry name" value="MFS_MefA_like"/>
    <property type="match status" value="1"/>
</dbReference>
<dbReference type="OrthoDB" id="9757771at2"/>
<evidence type="ECO:0000313" key="8">
    <source>
        <dbReference type="EMBL" id="APZ97001.1"/>
    </source>
</evidence>
<dbReference type="Proteomes" id="UP000187735">
    <property type="component" value="Chromosome"/>
</dbReference>
<dbReference type="Pfam" id="PF07690">
    <property type="entry name" value="MFS_1"/>
    <property type="match status" value="1"/>
</dbReference>
<evidence type="ECO:0000256" key="5">
    <source>
        <dbReference type="ARBA" id="ARBA00023136"/>
    </source>
</evidence>
<keyword evidence="2" id="KW-0436">Ligase</keyword>
<proteinExistence type="inferred from homology"/>
<dbReference type="STRING" id="1891926.Fuma_06678"/>
<keyword evidence="5 6" id="KW-0472">Membrane</keyword>
<feature type="domain" description="Major facilitator superfamily (MFS) profile" evidence="7">
    <location>
        <begin position="19"/>
        <end position="428"/>
    </location>
</feature>
<dbReference type="Pfam" id="PF01553">
    <property type="entry name" value="Acyltransferase"/>
    <property type="match status" value="1"/>
</dbReference>
<dbReference type="RefSeq" id="WP_099091850.1">
    <property type="nucleotide sequence ID" value="NZ_CP017641.1"/>
</dbReference>
<evidence type="ECO:0000256" key="3">
    <source>
        <dbReference type="ARBA" id="ARBA00022692"/>
    </source>
</evidence>
<dbReference type="SUPFAM" id="SSF56801">
    <property type="entry name" value="Acetyl-CoA synthetase-like"/>
    <property type="match status" value="1"/>
</dbReference>
<feature type="transmembrane region" description="Helical" evidence="6">
    <location>
        <begin position="372"/>
        <end position="393"/>
    </location>
</feature>
<comment type="similarity">
    <text evidence="1">Belongs to the ATP-dependent AMP-binding enzyme family.</text>
</comment>
<keyword evidence="4 6" id="KW-1133">Transmembrane helix</keyword>
<sequence length="1161" mass="125497">MTAEPVSEHSAQRSLTSKSFVGYLVMSFLTAVNDNMFRWLIVPIAKYRYSSIEGLTAAQREANEATVLALGLGCFILPFIAFAPWSGWVADKFSKRSSTITLKISEGVIMVAGLASIWLGNLTVMYVVLFLMGTQSALLSTAKFGIIPELVPREKISAANGLAGLVTLVAVIAGTIAGNELYAATGPDGLQRIWISAVALLGVAGLGVVSSMMLAPVAPANSAIAFPWNPISASWRDLKLVMSDVPILRVTLGIAFFWSLASLAQLNIDTHVNLNLRMSQQEVGQYLAVLSVGVGIGSVLAGFWSGGRVELGMVPLGAVTMALACLLAFVCGGSWWLFGAALVMIGVGGGLFNVPLTAYVQDRSPHESLGAILAAGHQITAVGILLVSVLFPFLRNGLGCSADQIFLIAGISTLPIAMYVVWLIPQATIRFLVWLLSRTVYKVRLHGIENIPERGSALLVANHVSWIDGVLILLASSRPIRMIAYADYVKGGVIGWLSKLFEIIPIRSGDGPRALMESLNTARDALKNGELVCIFAEGRISRTGELLKFERGMIKILKGTDAPVSPVYLDELWGSIFSYEGGKFFWKKPKHWPYPVSINFGTLIPHKDVTDVNAVRNAVLDLKDDSIARRKERRMIPAIRFIRQCRLAWKRTKVADSAGTVLTGGTLLTGSLAFHKLLTTSVLKPNENMIGLLLPPSAGGAIANFAVALAGKVSVNLNYTLTDDVVNYCIKEAGIKQVITSRKFMEKKPMNLDAELIHMEDLKQQIGGVAKAAAFAKAKLMPLGMLSKSLGLTTIQADDMMAIIFTSGSTGEPKGVMLSHGNINSNLDAADELLKLKPTDMLLGVLPFFHSFGYTITLWLPGCVDAGAVFHFNPLDSRMVGKLVEKHKATIIAATPTFLRSYMKRCSVEEFASVNLVIAGAEKLPPELSDAWQKKYGISPMEGYGTTELSPLASVNVPENRAGRTDLMKPGSVGKVISCSRAAVFHPDTGEELTCGEEGMLKIKGPNVMLGYMNRPEATAEAIHDGWYNTGDVARVDANGFIEITGRQSRFSKIGGEMVPHIRIEQEINRIIDDEDTDDPEILCAVTAVPDAKKGERLIVLHKPMTRTVKEVQDELQKVGFPNLWIPSSDSFVEVESIPLLGTGKLDLRALKDAAMEKFGS</sequence>
<gene>
    <name evidence="8" type="primary">aas</name>
    <name evidence="8" type="ORF">Fuma_06678</name>
</gene>
<evidence type="ECO:0000313" key="9">
    <source>
        <dbReference type="Proteomes" id="UP000187735"/>
    </source>
</evidence>
<evidence type="ECO:0000256" key="6">
    <source>
        <dbReference type="SAM" id="Phobius"/>
    </source>
</evidence>
<dbReference type="GO" id="GO:0022857">
    <property type="term" value="F:transmembrane transporter activity"/>
    <property type="evidence" value="ECO:0007669"/>
    <property type="project" value="InterPro"/>
</dbReference>
<dbReference type="PANTHER" id="PTHR24096">
    <property type="entry name" value="LONG-CHAIN-FATTY-ACID--COA LIGASE"/>
    <property type="match status" value="1"/>
</dbReference>
<feature type="transmembrane region" description="Helical" evidence="6">
    <location>
        <begin position="20"/>
        <end position="45"/>
    </location>
</feature>
<feature type="transmembrane region" description="Helical" evidence="6">
    <location>
        <begin position="311"/>
        <end position="330"/>
    </location>
</feature>
<dbReference type="EMBL" id="CP017641">
    <property type="protein sequence ID" value="APZ97001.1"/>
    <property type="molecule type" value="Genomic_DNA"/>
</dbReference>
<evidence type="ECO:0000256" key="1">
    <source>
        <dbReference type="ARBA" id="ARBA00006432"/>
    </source>
</evidence>
<dbReference type="InterPro" id="IPR020846">
    <property type="entry name" value="MFS_dom"/>
</dbReference>
<dbReference type="SUPFAM" id="SSF69593">
    <property type="entry name" value="Glycerol-3-phosphate (1)-acyltransferase"/>
    <property type="match status" value="1"/>
</dbReference>
<feature type="transmembrane region" description="Helical" evidence="6">
    <location>
        <begin position="405"/>
        <end position="436"/>
    </location>
</feature>
<keyword evidence="9" id="KW-1185">Reference proteome</keyword>
<dbReference type="PROSITE" id="PS00455">
    <property type="entry name" value="AMP_BINDING"/>
    <property type="match status" value="1"/>
</dbReference>
<feature type="transmembrane region" description="Helical" evidence="6">
    <location>
        <begin position="336"/>
        <end position="360"/>
    </location>
</feature>
<dbReference type="GO" id="GO:0016746">
    <property type="term" value="F:acyltransferase activity"/>
    <property type="evidence" value="ECO:0007669"/>
    <property type="project" value="InterPro"/>
</dbReference>
<dbReference type="PROSITE" id="PS50850">
    <property type="entry name" value="MFS"/>
    <property type="match status" value="1"/>
</dbReference>
<reference evidence="8 9" key="1">
    <citation type="journal article" date="2016" name="Front. Microbiol.">
        <title>Fuerstia marisgermanicae gen. nov., sp. nov., an Unusual Member of the Phylum Planctomycetes from the German Wadden Sea.</title>
        <authorList>
            <person name="Kohn T."/>
            <person name="Heuer A."/>
            <person name="Jogler M."/>
            <person name="Vollmers J."/>
            <person name="Boedeker C."/>
            <person name="Bunk B."/>
            <person name="Rast P."/>
            <person name="Borchert D."/>
            <person name="Glockner I."/>
            <person name="Freese H.M."/>
            <person name="Klenk H.P."/>
            <person name="Overmann J."/>
            <person name="Kaster A.K."/>
            <person name="Rohde M."/>
            <person name="Wiegand S."/>
            <person name="Jogler C."/>
        </authorList>
    </citation>
    <scope>NUCLEOTIDE SEQUENCE [LARGE SCALE GENOMIC DNA]</scope>
    <source>
        <strain evidence="8 9">NH11</strain>
    </source>
</reference>
<accession>A0A1P8WSI3</accession>
<protein>
    <submittedName>
        <fullName evidence="8">Bifunctional protein aas</fullName>
    </submittedName>
</protein>
<organism evidence="8 9">
    <name type="scientific">Fuerstiella marisgermanici</name>
    <dbReference type="NCBI Taxonomy" id="1891926"/>
    <lineage>
        <taxon>Bacteria</taxon>
        <taxon>Pseudomonadati</taxon>
        <taxon>Planctomycetota</taxon>
        <taxon>Planctomycetia</taxon>
        <taxon>Planctomycetales</taxon>
        <taxon>Planctomycetaceae</taxon>
        <taxon>Fuerstiella</taxon>
    </lineage>
</organism>
<dbReference type="InterPro" id="IPR000873">
    <property type="entry name" value="AMP-dep_synth/lig_dom"/>
</dbReference>
<dbReference type="Gene3D" id="3.40.50.12780">
    <property type="entry name" value="N-terminal domain of ligase-like"/>
    <property type="match status" value="1"/>
</dbReference>
<dbReference type="PANTHER" id="PTHR24096:SF149">
    <property type="entry name" value="AMP-BINDING DOMAIN-CONTAINING PROTEIN-RELATED"/>
    <property type="match status" value="1"/>
</dbReference>
<dbReference type="NCBIfam" id="NF006386">
    <property type="entry name" value="PRK08633.1"/>
    <property type="match status" value="1"/>
</dbReference>
<dbReference type="InterPro" id="IPR011701">
    <property type="entry name" value="MFS"/>
</dbReference>
<dbReference type="CDD" id="cd07989">
    <property type="entry name" value="LPLAT_AGPAT-like"/>
    <property type="match status" value="1"/>
</dbReference>
<feature type="transmembrane region" description="Helical" evidence="6">
    <location>
        <begin position="286"/>
        <end position="304"/>
    </location>
</feature>
<dbReference type="InterPro" id="IPR002123">
    <property type="entry name" value="Plipid/glycerol_acylTrfase"/>
</dbReference>
<name>A0A1P8WSI3_9PLAN</name>
<evidence type="ECO:0000256" key="2">
    <source>
        <dbReference type="ARBA" id="ARBA00022598"/>
    </source>
</evidence>
<dbReference type="Pfam" id="PF00501">
    <property type="entry name" value="AMP-binding"/>
    <property type="match status" value="1"/>
</dbReference>